<keyword evidence="2" id="KW-1185">Reference proteome</keyword>
<dbReference type="EMBL" id="JASPKY010000062">
    <property type="protein sequence ID" value="KAK9744116.1"/>
    <property type="molecule type" value="Genomic_DNA"/>
</dbReference>
<proteinExistence type="predicted"/>
<evidence type="ECO:0000313" key="2">
    <source>
        <dbReference type="Proteomes" id="UP001458880"/>
    </source>
</evidence>
<evidence type="ECO:0000313" key="1">
    <source>
        <dbReference type="EMBL" id="KAK9744116.1"/>
    </source>
</evidence>
<name>A0AAW1MDM2_POPJA</name>
<accession>A0AAW1MDM2</accession>
<dbReference type="AlphaFoldDB" id="A0AAW1MDM2"/>
<comment type="caution">
    <text evidence="1">The sequence shown here is derived from an EMBL/GenBank/DDBJ whole genome shotgun (WGS) entry which is preliminary data.</text>
</comment>
<sequence>MPSISVAESYQSVISKRHNRWHRNLNEILKWHYIPSNPQIKDIRIERVNNPKRFLVDPKNLKYYAVCDIHFDQKCKEENGIWKFALLTLNLPEALEKLSSQSAGLVMDCALDEPGEFSSEEIS</sequence>
<protein>
    <submittedName>
        <fullName evidence="1">Uncharacterized protein</fullName>
    </submittedName>
</protein>
<organism evidence="1 2">
    <name type="scientific">Popillia japonica</name>
    <name type="common">Japanese beetle</name>
    <dbReference type="NCBI Taxonomy" id="7064"/>
    <lineage>
        <taxon>Eukaryota</taxon>
        <taxon>Metazoa</taxon>
        <taxon>Ecdysozoa</taxon>
        <taxon>Arthropoda</taxon>
        <taxon>Hexapoda</taxon>
        <taxon>Insecta</taxon>
        <taxon>Pterygota</taxon>
        <taxon>Neoptera</taxon>
        <taxon>Endopterygota</taxon>
        <taxon>Coleoptera</taxon>
        <taxon>Polyphaga</taxon>
        <taxon>Scarabaeiformia</taxon>
        <taxon>Scarabaeidae</taxon>
        <taxon>Rutelinae</taxon>
        <taxon>Popillia</taxon>
    </lineage>
</organism>
<gene>
    <name evidence="1" type="ORF">QE152_g8073</name>
</gene>
<dbReference type="Proteomes" id="UP001458880">
    <property type="component" value="Unassembled WGS sequence"/>
</dbReference>
<reference evidence="1 2" key="1">
    <citation type="journal article" date="2024" name="BMC Genomics">
        <title>De novo assembly and annotation of Popillia japonica's genome with initial clues to its potential as an invasive pest.</title>
        <authorList>
            <person name="Cucini C."/>
            <person name="Boschi S."/>
            <person name="Funari R."/>
            <person name="Cardaioli E."/>
            <person name="Iannotti N."/>
            <person name="Marturano G."/>
            <person name="Paoli F."/>
            <person name="Bruttini M."/>
            <person name="Carapelli A."/>
            <person name="Frati F."/>
            <person name="Nardi F."/>
        </authorList>
    </citation>
    <scope>NUCLEOTIDE SEQUENCE [LARGE SCALE GENOMIC DNA]</scope>
    <source>
        <strain evidence="1">DMR45628</strain>
    </source>
</reference>